<sequence length="217" mass="25452">MRSLKKEKMPTILETNGDQWKNQYMQFINTGKEVPKHLKTKYAHPTIKHTLLKETKGKCAYCESSFTATDYGDIEHIEPKSKVPERIFEWNNLTLACGKCNLNKRDYYDVKLPLLNPYIDKPEEEIIFMGPMISARSERALMTIKKLDLDRVELYERRKGHIDSIQPLIYLYATTGDFKLKEILYNDLLKYTDEDKEYTSMMKSIIRNITPPVSVEV</sequence>
<keyword evidence="4" id="KW-0540">Nuclease</keyword>
<protein>
    <submittedName>
        <fullName evidence="4">HNH endonuclease</fullName>
    </submittedName>
</protein>
<keyword evidence="4" id="KW-0378">Hydrolase</keyword>
<evidence type="ECO:0000313" key="2">
    <source>
        <dbReference type="EMBL" id="OTZ97675.1"/>
    </source>
</evidence>
<dbReference type="AlphaFoldDB" id="A0A9X6KD73"/>
<accession>A0A9X6KD73</accession>
<comment type="caution">
    <text evidence="4">The sequence shown here is derived from an EMBL/GenBank/DDBJ whole genome shotgun (WGS) entry which is preliminary data.</text>
</comment>
<name>A0A9X6KD73_BACTU</name>
<evidence type="ECO:0000313" key="5">
    <source>
        <dbReference type="EMBL" id="OTZ99394.1"/>
    </source>
</evidence>
<dbReference type="InterPro" id="IPR003615">
    <property type="entry name" value="HNH_nuc"/>
</dbReference>
<dbReference type="EMBL" id="NFEM01000099">
    <property type="protein sequence ID" value="OTZ99322.1"/>
    <property type="molecule type" value="Genomic_DNA"/>
</dbReference>
<dbReference type="Gene3D" id="1.10.30.50">
    <property type="match status" value="1"/>
</dbReference>
<dbReference type="GO" id="GO:0003676">
    <property type="term" value="F:nucleic acid binding"/>
    <property type="evidence" value="ECO:0007669"/>
    <property type="project" value="InterPro"/>
</dbReference>
<dbReference type="EMBL" id="NFEM01000120">
    <property type="protein sequence ID" value="OTZ97731.1"/>
    <property type="molecule type" value="Genomic_DNA"/>
</dbReference>
<dbReference type="Proteomes" id="UP000194551">
    <property type="component" value="Unassembled WGS sequence"/>
</dbReference>
<dbReference type="RefSeq" id="WP_017762557.1">
    <property type="nucleotide sequence ID" value="NZ_CAKJXA010000045.1"/>
</dbReference>
<dbReference type="GO" id="GO:0008270">
    <property type="term" value="F:zinc ion binding"/>
    <property type="evidence" value="ECO:0007669"/>
    <property type="project" value="InterPro"/>
</dbReference>
<feature type="domain" description="HNH nuclease" evidence="1">
    <location>
        <begin position="46"/>
        <end position="102"/>
    </location>
</feature>
<evidence type="ECO:0000259" key="1">
    <source>
        <dbReference type="SMART" id="SM00507"/>
    </source>
</evidence>
<dbReference type="InterPro" id="IPR002711">
    <property type="entry name" value="HNH"/>
</dbReference>
<dbReference type="EMBL" id="NFEM01000098">
    <property type="protein sequence ID" value="OTZ99394.1"/>
    <property type="molecule type" value="Genomic_DNA"/>
</dbReference>
<dbReference type="GO" id="GO:0004519">
    <property type="term" value="F:endonuclease activity"/>
    <property type="evidence" value="ECO:0007669"/>
    <property type="project" value="UniProtKB-KW"/>
</dbReference>
<evidence type="ECO:0000313" key="3">
    <source>
        <dbReference type="EMBL" id="OTZ97731.1"/>
    </source>
</evidence>
<dbReference type="SMART" id="SM00507">
    <property type="entry name" value="HNHc"/>
    <property type="match status" value="1"/>
</dbReference>
<evidence type="ECO:0000313" key="6">
    <source>
        <dbReference type="Proteomes" id="UP000194551"/>
    </source>
</evidence>
<keyword evidence="4" id="KW-0255">Endonuclease</keyword>
<proteinExistence type="predicted"/>
<evidence type="ECO:0000313" key="4">
    <source>
        <dbReference type="EMBL" id="OTZ99322.1"/>
    </source>
</evidence>
<dbReference type="Pfam" id="PF01844">
    <property type="entry name" value="HNH"/>
    <property type="match status" value="1"/>
</dbReference>
<reference evidence="4 6" key="1">
    <citation type="submission" date="2016-10" db="EMBL/GenBank/DDBJ databases">
        <title>Comparative genomics of Bacillus thuringiensis reveals a path to pathogens against multiple invertebrate hosts.</title>
        <authorList>
            <person name="Zheng J."/>
            <person name="Gao Q."/>
            <person name="Liu H."/>
            <person name="Peng D."/>
            <person name="Ruan L."/>
            <person name="Sun M."/>
        </authorList>
    </citation>
    <scope>NUCLEOTIDE SEQUENCE [LARGE SCALE GENOMIC DNA]</scope>
    <source>
        <strain evidence="4">HD5</strain>
    </source>
</reference>
<dbReference type="EMBL" id="NFEM01000121">
    <property type="protein sequence ID" value="OTZ97675.1"/>
    <property type="molecule type" value="Genomic_DNA"/>
</dbReference>
<gene>
    <name evidence="5" type="ORF">BK774_23420</name>
    <name evidence="4" type="ORF">BK774_23590</name>
    <name evidence="3" type="ORF">BK774_25505</name>
    <name evidence="2" type="ORF">BK774_25615</name>
</gene>
<dbReference type="CDD" id="cd00085">
    <property type="entry name" value="HNHc"/>
    <property type="match status" value="1"/>
</dbReference>
<organism evidence="4 6">
    <name type="scientific">Bacillus thuringiensis</name>
    <dbReference type="NCBI Taxonomy" id="1428"/>
    <lineage>
        <taxon>Bacteria</taxon>
        <taxon>Bacillati</taxon>
        <taxon>Bacillota</taxon>
        <taxon>Bacilli</taxon>
        <taxon>Bacillales</taxon>
        <taxon>Bacillaceae</taxon>
        <taxon>Bacillus</taxon>
        <taxon>Bacillus cereus group</taxon>
    </lineage>
</organism>